<dbReference type="InterPro" id="IPR002068">
    <property type="entry name" value="A-crystallin/Hsp20_dom"/>
</dbReference>
<gene>
    <name evidence="4" type="ORF">BN948_04011</name>
</gene>
<dbReference type="AlphaFoldDB" id="A0A1L1PHU5"/>
<evidence type="ECO:0000256" key="1">
    <source>
        <dbReference type="PROSITE-ProRule" id="PRU00285"/>
    </source>
</evidence>
<keyword evidence="4" id="KW-0346">Stress response</keyword>
<dbReference type="PANTHER" id="PTHR11527">
    <property type="entry name" value="HEAT-SHOCK PROTEIN 20 FAMILY MEMBER"/>
    <property type="match status" value="1"/>
</dbReference>
<evidence type="ECO:0000313" key="5">
    <source>
        <dbReference type="Proteomes" id="UP000028878"/>
    </source>
</evidence>
<dbReference type="Gene3D" id="2.60.40.790">
    <property type="match status" value="1"/>
</dbReference>
<feature type="domain" description="SHSP" evidence="3">
    <location>
        <begin position="29"/>
        <end position="140"/>
    </location>
</feature>
<dbReference type="SUPFAM" id="SSF49764">
    <property type="entry name" value="HSP20-like chaperones"/>
    <property type="match status" value="1"/>
</dbReference>
<protein>
    <submittedName>
        <fullName evidence="4">Heat shock protein hsp20</fullName>
    </submittedName>
</protein>
<reference evidence="5" key="1">
    <citation type="submission" date="2014-11" db="EMBL/GenBank/DDBJ databases">
        <title>Draft genome sequence of Hydrogenophaga intermedia S1.</title>
        <authorList>
            <person name="Gan H.M."/>
            <person name="Chew T.H."/>
            <person name="Stolz A."/>
        </authorList>
    </citation>
    <scope>NUCLEOTIDE SEQUENCE [LARGE SCALE GENOMIC DNA]</scope>
    <source>
        <strain evidence="5">S1</strain>
    </source>
</reference>
<organism evidence="4 5">
    <name type="scientific">Hydrogenophaga intermedia</name>
    <dbReference type="NCBI Taxonomy" id="65786"/>
    <lineage>
        <taxon>Bacteria</taxon>
        <taxon>Pseudomonadati</taxon>
        <taxon>Pseudomonadota</taxon>
        <taxon>Betaproteobacteria</taxon>
        <taxon>Burkholderiales</taxon>
        <taxon>Comamonadaceae</taxon>
        <taxon>Hydrogenophaga</taxon>
    </lineage>
</organism>
<dbReference type="PROSITE" id="PS01031">
    <property type="entry name" value="SHSP"/>
    <property type="match status" value="1"/>
</dbReference>
<keyword evidence="5" id="KW-1185">Reference proteome</keyword>
<evidence type="ECO:0000256" key="2">
    <source>
        <dbReference type="RuleBase" id="RU003616"/>
    </source>
</evidence>
<name>A0A1L1PHU5_HYDIT</name>
<dbReference type="InterPro" id="IPR008978">
    <property type="entry name" value="HSP20-like_chaperone"/>
</dbReference>
<evidence type="ECO:0000259" key="3">
    <source>
        <dbReference type="PROSITE" id="PS01031"/>
    </source>
</evidence>
<dbReference type="RefSeq" id="WP_009519832.1">
    <property type="nucleotide sequence ID" value="NZ_CCAE010000046.1"/>
</dbReference>
<dbReference type="InterPro" id="IPR031107">
    <property type="entry name" value="Small_HSP"/>
</dbReference>
<evidence type="ECO:0000313" key="4">
    <source>
        <dbReference type="EMBL" id="CDN89572.1"/>
    </source>
</evidence>
<dbReference type="CDD" id="cd06471">
    <property type="entry name" value="ACD_LpsHSP_like"/>
    <property type="match status" value="1"/>
</dbReference>
<comment type="similarity">
    <text evidence="1 2">Belongs to the small heat shock protein (HSP20) family.</text>
</comment>
<dbReference type="EMBL" id="CCAE010000046">
    <property type="protein sequence ID" value="CDN89572.1"/>
    <property type="molecule type" value="Genomic_DNA"/>
</dbReference>
<accession>A0A1L1PHU5</accession>
<proteinExistence type="inferred from homology"/>
<dbReference type="Pfam" id="PF00011">
    <property type="entry name" value="HSP20"/>
    <property type="match status" value="1"/>
</dbReference>
<dbReference type="Proteomes" id="UP000028878">
    <property type="component" value="Unassembled WGS sequence"/>
</dbReference>
<sequence length="140" mass="15583">MTGLIARNSLFDDFFRDVAPGFFVKPLHGDPLPAQIKVDVKETPAAYTVDAELPGVAKDDIQVTIEDDVVSLRAEVKQIDEQRDGQRVLRSERYYGAVSRAFQLPQRVDKDASKARFENGVLRLTLPKKAAVSGQRLAIE</sequence>